<evidence type="ECO:0000256" key="6">
    <source>
        <dbReference type="RuleBase" id="RU004185"/>
    </source>
</evidence>
<dbReference type="STRING" id="180088.A0A1J8QE64"/>
<dbReference type="InterPro" id="IPR033644">
    <property type="entry name" value="Ferrochelatase_C"/>
</dbReference>
<evidence type="ECO:0000256" key="5">
    <source>
        <dbReference type="ARBA" id="ARBA00023244"/>
    </source>
</evidence>
<dbReference type="UniPathway" id="UPA00252"/>
<sequence>MLDNFKKNVVDPLLGCSYEADGDDSEVLDSQTAQLESGVHDGPHVRPDIKSHWLSAIADTIQVAGCHCFWCMRSSDSAEEVEREQPNQYSRVRPHGVRGSSMAARSEVMEVLYPPSYLSRPQGLDPEATPPAYESRTIVPSNTPKVQSPCIFPQEDRELELLVPASSRLMRHTPRGLLTPSTESVPSYNLSDTDTPFLDLALPSAQSPRPRPQLLIAGIGLEYPECDGDEPPAYSRFDSSRPRFPTAFDILGPYPHISIPFPNFGRANAVLCTVRRMATLHKPLLAGKSPTAIVMLNMGGPSTVLETYDFLRNLFMDGDLIPLPFRRIVAPLIAKRRTPMIEKQYSAIGGGSPILKHTELQGARMCELLDELHPETAPHKSYVAFRYANPLTRETARRIKEDGVKRAVAFTQYPQYSCTTTGSSLNELFRRGRAGEMGDIEWSVVDRWVKRGDPYIVEVSASVNAVMDRLGYSNPFRLVWQSQVGPAAWMGMHTGEAVKGLARLGRKQAVLVPIAFTSDHIETLYEMDLEYMQEGKELGMEMQRADSLNESPVFIRALADIATQHLRDYSAGAVGPTSVQMGLRCPGCENMTCDQQKHWFARAGRS</sequence>
<dbReference type="GO" id="GO:0006783">
    <property type="term" value="P:heme biosynthetic process"/>
    <property type="evidence" value="ECO:0007669"/>
    <property type="project" value="UniProtKB-KW"/>
</dbReference>
<name>A0A1J8QE64_9AGAM</name>
<dbReference type="InterPro" id="IPR001015">
    <property type="entry name" value="Ferrochelatase"/>
</dbReference>
<comment type="pathway">
    <text evidence="1">Porphyrin-containing compound metabolism; protoheme biosynthesis.</text>
</comment>
<reference evidence="7 8" key="1">
    <citation type="submission" date="2016-03" db="EMBL/GenBank/DDBJ databases">
        <title>Comparative genomics of the ectomycorrhizal sister species Rhizopogon vinicolor and Rhizopogon vesiculosus (Basidiomycota: Boletales) reveals a divergence of the mating type B locus.</title>
        <authorList>
            <person name="Mujic A.B."/>
            <person name="Kuo A."/>
            <person name="Tritt A."/>
            <person name="Lipzen A."/>
            <person name="Chen C."/>
            <person name="Johnson J."/>
            <person name="Sharma A."/>
            <person name="Barry K."/>
            <person name="Grigoriev I.V."/>
            <person name="Spatafora J.W."/>
        </authorList>
    </citation>
    <scope>NUCLEOTIDE SEQUENCE [LARGE SCALE GENOMIC DNA]</scope>
    <source>
        <strain evidence="7 8">AM-OR11-056</strain>
    </source>
</reference>
<gene>
    <name evidence="7" type="ORF">AZE42_05173</name>
</gene>
<keyword evidence="5" id="KW-0627">Porphyrin biosynthesis</keyword>
<protein>
    <recommendedName>
        <fullName evidence="9">Ferrochelatase</fullName>
    </recommendedName>
</protein>
<keyword evidence="3" id="KW-0350">Heme biosynthesis</keyword>
<dbReference type="GO" id="GO:0004325">
    <property type="term" value="F:ferrochelatase activity"/>
    <property type="evidence" value="ECO:0007669"/>
    <property type="project" value="InterPro"/>
</dbReference>
<comment type="caution">
    <text evidence="7">The sequence shown here is derived from an EMBL/GenBank/DDBJ whole genome shotgun (WGS) entry which is preliminary data.</text>
</comment>
<evidence type="ECO:0000313" key="7">
    <source>
        <dbReference type="EMBL" id="OJA18243.1"/>
    </source>
</evidence>
<evidence type="ECO:0000256" key="2">
    <source>
        <dbReference type="ARBA" id="ARBA00023004"/>
    </source>
</evidence>
<dbReference type="Pfam" id="PF00762">
    <property type="entry name" value="Ferrochelatase"/>
    <property type="match status" value="1"/>
</dbReference>
<dbReference type="CDD" id="cd00419">
    <property type="entry name" value="Ferrochelatase_C"/>
    <property type="match status" value="1"/>
</dbReference>
<keyword evidence="8" id="KW-1185">Reference proteome</keyword>
<dbReference type="PANTHER" id="PTHR11108">
    <property type="entry name" value="FERROCHELATASE"/>
    <property type="match status" value="1"/>
</dbReference>
<dbReference type="Proteomes" id="UP000183567">
    <property type="component" value="Unassembled WGS sequence"/>
</dbReference>
<dbReference type="OrthoDB" id="1323at2759"/>
<dbReference type="GO" id="GO:0005739">
    <property type="term" value="C:mitochondrion"/>
    <property type="evidence" value="ECO:0007669"/>
    <property type="project" value="TreeGrafter"/>
</dbReference>
<dbReference type="AlphaFoldDB" id="A0A1J8QE64"/>
<dbReference type="InterPro" id="IPR033659">
    <property type="entry name" value="Ferrochelatase_N"/>
</dbReference>
<evidence type="ECO:0008006" key="9">
    <source>
        <dbReference type="Google" id="ProtNLM"/>
    </source>
</evidence>
<keyword evidence="4" id="KW-0456">Lyase</keyword>
<evidence type="ECO:0000256" key="4">
    <source>
        <dbReference type="ARBA" id="ARBA00023239"/>
    </source>
</evidence>
<keyword evidence="2" id="KW-0408">Iron</keyword>
<dbReference type="CDD" id="cd03411">
    <property type="entry name" value="Ferrochelatase_N"/>
    <property type="match status" value="1"/>
</dbReference>
<accession>A0A1J8QE64</accession>
<proteinExistence type="inferred from homology"/>
<dbReference type="NCBIfam" id="TIGR00109">
    <property type="entry name" value="hemH"/>
    <property type="match status" value="1"/>
</dbReference>
<dbReference type="EMBL" id="LVVM01001575">
    <property type="protein sequence ID" value="OJA18243.1"/>
    <property type="molecule type" value="Genomic_DNA"/>
</dbReference>
<dbReference type="SUPFAM" id="SSF53800">
    <property type="entry name" value="Chelatase"/>
    <property type="match status" value="1"/>
</dbReference>
<dbReference type="PANTHER" id="PTHR11108:SF1">
    <property type="entry name" value="FERROCHELATASE, MITOCHONDRIAL"/>
    <property type="match status" value="1"/>
</dbReference>
<comment type="similarity">
    <text evidence="6">Belongs to the ferrochelatase family.</text>
</comment>
<evidence type="ECO:0000256" key="3">
    <source>
        <dbReference type="ARBA" id="ARBA00023133"/>
    </source>
</evidence>
<dbReference type="Gene3D" id="3.40.50.1400">
    <property type="match status" value="2"/>
</dbReference>
<evidence type="ECO:0000256" key="1">
    <source>
        <dbReference type="ARBA" id="ARBA00004744"/>
    </source>
</evidence>
<organism evidence="7 8">
    <name type="scientific">Rhizopogon vesiculosus</name>
    <dbReference type="NCBI Taxonomy" id="180088"/>
    <lineage>
        <taxon>Eukaryota</taxon>
        <taxon>Fungi</taxon>
        <taxon>Dikarya</taxon>
        <taxon>Basidiomycota</taxon>
        <taxon>Agaricomycotina</taxon>
        <taxon>Agaricomycetes</taxon>
        <taxon>Agaricomycetidae</taxon>
        <taxon>Boletales</taxon>
        <taxon>Suillineae</taxon>
        <taxon>Rhizopogonaceae</taxon>
        <taxon>Rhizopogon</taxon>
    </lineage>
</organism>
<evidence type="ECO:0000313" key="8">
    <source>
        <dbReference type="Proteomes" id="UP000183567"/>
    </source>
</evidence>